<keyword evidence="2" id="KW-0472">Membrane</keyword>
<feature type="compositionally biased region" description="Low complexity" evidence="1">
    <location>
        <begin position="64"/>
        <end position="79"/>
    </location>
</feature>
<keyword evidence="2" id="KW-1133">Transmembrane helix</keyword>
<feature type="region of interest" description="Disordered" evidence="1">
    <location>
        <begin position="147"/>
        <end position="189"/>
    </location>
</feature>
<feature type="transmembrane region" description="Helical" evidence="2">
    <location>
        <begin position="96"/>
        <end position="118"/>
    </location>
</feature>
<evidence type="ECO:0000256" key="1">
    <source>
        <dbReference type="SAM" id="MobiDB-lite"/>
    </source>
</evidence>
<evidence type="ECO:0000313" key="4">
    <source>
        <dbReference type="Proteomes" id="UP001148614"/>
    </source>
</evidence>
<organism evidence="3 4">
    <name type="scientific">Xylaria arbuscula</name>
    <dbReference type="NCBI Taxonomy" id="114810"/>
    <lineage>
        <taxon>Eukaryota</taxon>
        <taxon>Fungi</taxon>
        <taxon>Dikarya</taxon>
        <taxon>Ascomycota</taxon>
        <taxon>Pezizomycotina</taxon>
        <taxon>Sordariomycetes</taxon>
        <taxon>Xylariomycetidae</taxon>
        <taxon>Xylariales</taxon>
        <taxon>Xylariaceae</taxon>
        <taxon>Xylaria</taxon>
    </lineage>
</organism>
<protein>
    <recommendedName>
        <fullName evidence="5">Transmembrane protein</fullName>
    </recommendedName>
</protein>
<evidence type="ECO:0008006" key="5">
    <source>
        <dbReference type="Google" id="ProtNLM"/>
    </source>
</evidence>
<keyword evidence="4" id="KW-1185">Reference proteome</keyword>
<comment type="caution">
    <text evidence="3">The sequence shown here is derived from an EMBL/GenBank/DDBJ whole genome shotgun (WGS) entry which is preliminary data.</text>
</comment>
<dbReference type="Proteomes" id="UP001148614">
    <property type="component" value="Unassembled WGS sequence"/>
</dbReference>
<reference evidence="3" key="1">
    <citation type="submission" date="2022-07" db="EMBL/GenBank/DDBJ databases">
        <title>Genome Sequence of Xylaria arbuscula.</title>
        <authorList>
            <person name="Buettner E."/>
        </authorList>
    </citation>
    <scope>NUCLEOTIDE SEQUENCE</scope>
    <source>
        <strain evidence="3">VT107</strain>
    </source>
</reference>
<feature type="region of interest" description="Disordered" evidence="1">
    <location>
        <begin position="64"/>
        <end position="88"/>
    </location>
</feature>
<keyword evidence="2" id="KW-0812">Transmembrane</keyword>
<dbReference type="AlphaFoldDB" id="A0A9W8TPY8"/>
<sequence length="189" mass="20397">MMVLLAPTPSVRDRFIKVSSVYAWHSPIVAGWEVTDITLFPPEVMSTKSSIAKYGWTASPASVATSTSSTLTPSESITSAPQESNEPEGISLDHGVIVGIVIAIVAFFGFAGASVYAYRRHRRRQNKPGGGNTASSHHQGIWLENAWRAEMSSPGTPSQVPAQEDHNRRPEKQTTTKLDSGPIGNPAQR</sequence>
<proteinExistence type="predicted"/>
<gene>
    <name evidence="3" type="ORF">NPX13_g3581</name>
</gene>
<evidence type="ECO:0000313" key="3">
    <source>
        <dbReference type="EMBL" id="KAJ3576799.1"/>
    </source>
</evidence>
<name>A0A9W8TPY8_9PEZI</name>
<accession>A0A9W8TPY8</accession>
<dbReference type="EMBL" id="JANPWZ010000455">
    <property type="protein sequence ID" value="KAJ3576799.1"/>
    <property type="molecule type" value="Genomic_DNA"/>
</dbReference>
<feature type="compositionally biased region" description="Basic and acidic residues" evidence="1">
    <location>
        <begin position="163"/>
        <end position="174"/>
    </location>
</feature>
<evidence type="ECO:0000256" key="2">
    <source>
        <dbReference type="SAM" id="Phobius"/>
    </source>
</evidence>